<organism evidence="9 10">
    <name type="scientific">Papaver nudicaule</name>
    <name type="common">Iceland poppy</name>
    <dbReference type="NCBI Taxonomy" id="74823"/>
    <lineage>
        <taxon>Eukaryota</taxon>
        <taxon>Viridiplantae</taxon>
        <taxon>Streptophyta</taxon>
        <taxon>Embryophyta</taxon>
        <taxon>Tracheophyta</taxon>
        <taxon>Spermatophyta</taxon>
        <taxon>Magnoliopsida</taxon>
        <taxon>Ranunculales</taxon>
        <taxon>Papaveraceae</taxon>
        <taxon>Papaveroideae</taxon>
        <taxon>Papaver</taxon>
    </lineage>
</organism>
<reference evidence="9" key="1">
    <citation type="submission" date="2022-03" db="EMBL/GenBank/DDBJ databases">
        <title>A functionally conserved STORR gene fusion in Papaver species that diverged 16.8 million years ago.</title>
        <authorList>
            <person name="Catania T."/>
        </authorList>
    </citation>
    <scope>NUCLEOTIDE SEQUENCE</scope>
    <source>
        <strain evidence="9">S-191538</strain>
    </source>
</reference>
<dbReference type="FunFam" id="1.20.1050.10:FF:000029">
    <property type="entry name" value="Glutathione S-transferase DHAR3, chloroplastic"/>
    <property type="match status" value="1"/>
</dbReference>
<dbReference type="SUPFAM" id="SSF47616">
    <property type="entry name" value="GST C-terminal domain-like"/>
    <property type="match status" value="1"/>
</dbReference>
<dbReference type="PANTHER" id="PTHR35120">
    <property type="entry name" value="HISTONE ACETYLTRANSFERASE KAT6B-LIKE"/>
    <property type="match status" value="1"/>
</dbReference>
<keyword evidence="10" id="KW-1185">Reference proteome</keyword>
<dbReference type="GO" id="GO:0004364">
    <property type="term" value="F:glutathione transferase activity"/>
    <property type="evidence" value="ECO:0007669"/>
    <property type="project" value="UniProtKB-EC"/>
</dbReference>
<feature type="coiled-coil region" evidence="7">
    <location>
        <begin position="535"/>
        <end position="590"/>
    </location>
</feature>
<keyword evidence="7" id="KW-0175">Coiled coil</keyword>
<dbReference type="InterPro" id="IPR036282">
    <property type="entry name" value="Glutathione-S-Trfase_C_sf"/>
</dbReference>
<evidence type="ECO:0000313" key="9">
    <source>
        <dbReference type="EMBL" id="MCL7036363.1"/>
    </source>
</evidence>
<feature type="region of interest" description="Disordered" evidence="8">
    <location>
        <begin position="290"/>
        <end position="397"/>
    </location>
</feature>
<dbReference type="Gene3D" id="1.20.1050.10">
    <property type="match status" value="1"/>
</dbReference>
<keyword evidence="1" id="KW-0216">Detoxification</keyword>
<evidence type="ECO:0000256" key="3">
    <source>
        <dbReference type="ARBA" id="ARBA00023002"/>
    </source>
</evidence>
<sequence>MVVSPSPSHSNQLIEMSDDQDSSYAPPPPPPAKKHKKLNRKQLAVLAKKQAALAKKLEEIRSNLRVIPFIPAKKLDFGKHEELLRKLQLWDFVHVRFDREVNLELLGELIVNYESKARGSEVRSYKIKVNRADLARAVKLPVKKVVQSEEIDVGVVEKESISFLEEFVSNWILLHEETWIYPDEVLVWTKLIREGKPQKVDWAAMIWFMVEKELAKGAKLETCYYASHLQCLMKSQRGELFIREENRVETKVEMKSPRGELFTREENRVETKVEREVSVDVKMKSVEEVQVNNLENEEDTELTLGQERNESKQQQQQVRDVEDVMDEGEGQAPAHPPPQWPLDGGKKKMNDLSLRPCSSSKLESLQVPFEVNDLDGDELDEEDEEDELDEEEEPTYAGRCRELSRMPSDHFLATELAGMPSNPSMLPPENNHIGDFFHSGNGNDNSMNQMNIRGPSMYSSKRELSCEDDMQYQRPTEQNKRMRNDGQWDHRGSSSFDMYMEQINSAQYGLRSMFAEKEAQIMNGERNEQVLMSEVQRRDNMIENLEKELQKREMAIYKLDHEMRLMVNLLEGYRNAMKDTRKAFSEYKQRHPEPEEPLYMDVPGSGGLVVSVMAFEKMQLEREEEDKMKRWVITNQFEEIERDWSEKFEEINKKVHLLDERLIKSSKNVKLLKELAVQRKVSKSKSEAVISKEESKSEAVISKEESISEAIVFKEESTSEAVIFKEESKKLILSTLSLSLWNLTESNMKLEVCVKAAVGASDSLGDCKFLEAFPEGTLPVVNFDGKWVSDPEVITQALDEKYLDSSLITPPEFASVGSRIYGYFDTFLKSKDASDGSEQALISELSALDKHLKAHGPYVNGEKISAVDLGLASTLYQLEVALGHFKSWSVPDNLTHIIYYMKSFVKTQPTDKKYILAGFGLIEPAGPGEATPMEH</sequence>
<keyword evidence="3" id="KW-0560">Oxidoreductase</keyword>
<feature type="compositionally biased region" description="Acidic residues" evidence="8">
    <location>
        <begin position="372"/>
        <end position="394"/>
    </location>
</feature>
<evidence type="ECO:0000256" key="4">
    <source>
        <dbReference type="ARBA" id="ARBA00024194"/>
    </source>
</evidence>
<feature type="compositionally biased region" description="Polar residues" evidence="8">
    <location>
        <begin position="1"/>
        <end position="14"/>
    </location>
</feature>
<gene>
    <name evidence="9" type="ORF">MKW94_022775</name>
</gene>
<dbReference type="PANTHER" id="PTHR35120:SF2">
    <property type="entry name" value="AMINOTRANSFERASE-LIKE PLANT MOBILE DOMAIN-CONTAINING PROTEIN"/>
    <property type="match status" value="1"/>
</dbReference>
<evidence type="ECO:0000256" key="6">
    <source>
        <dbReference type="ARBA" id="ARBA00049544"/>
    </source>
</evidence>
<evidence type="ECO:0000256" key="1">
    <source>
        <dbReference type="ARBA" id="ARBA00022575"/>
    </source>
</evidence>
<comment type="similarity">
    <text evidence="4">Belongs to the GST superfamily. DHAR family.</text>
</comment>
<evidence type="ECO:0000256" key="2">
    <source>
        <dbReference type="ARBA" id="ARBA00022679"/>
    </source>
</evidence>
<evidence type="ECO:0000313" key="10">
    <source>
        <dbReference type="Proteomes" id="UP001177140"/>
    </source>
</evidence>
<dbReference type="Proteomes" id="UP001177140">
    <property type="component" value="Unassembled WGS sequence"/>
</dbReference>
<evidence type="ECO:0000256" key="5">
    <source>
        <dbReference type="ARBA" id="ARBA00047960"/>
    </source>
</evidence>
<accession>A0AA41VC02</accession>
<dbReference type="EMBL" id="JAJJMA010167126">
    <property type="protein sequence ID" value="MCL7036363.1"/>
    <property type="molecule type" value="Genomic_DNA"/>
</dbReference>
<comment type="catalytic activity">
    <reaction evidence="5">
        <text>RX + glutathione = an S-substituted glutathione + a halide anion + H(+)</text>
        <dbReference type="Rhea" id="RHEA:16437"/>
        <dbReference type="ChEBI" id="CHEBI:15378"/>
        <dbReference type="ChEBI" id="CHEBI:16042"/>
        <dbReference type="ChEBI" id="CHEBI:17792"/>
        <dbReference type="ChEBI" id="CHEBI:57925"/>
        <dbReference type="ChEBI" id="CHEBI:90779"/>
        <dbReference type="EC" id="2.5.1.18"/>
    </reaction>
</comment>
<evidence type="ECO:0000256" key="8">
    <source>
        <dbReference type="SAM" id="MobiDB-lite"/>
    </source>
</evidence>
<protein>
    <submittedName>
        <fullName evidence="9">Uncharacterized protein</fullName>
    </submittedName>
</protein>
<dbReference type="GO" id="GO:0045174">
    <property type="term" value="F:glutathione dehydrogenase (ascorbate) activity"/>
    <property type="evidence" value="ECO:0007669"/>
    <property type="project" value="UniProtKB-EC"/>
</dbReference>
<feature type="region of interest" description="Disordered" evidence="8">
    <location>
        <begin position="1"/>
        <end position="38"/>
    </location>
</feature>
<proteinExistence type="inferred from homology"/>
<keyword evidence="2" id="KW-0808">Transferase</keyword>
<comment type="catalytic activity">
    <reaction evidence="6">
        <text>L-dehydroascorbate + 2 glutathione = glutathione disulfide + L-ascorbate</text>
        <dbReference type="Rhea" id="RHEA:24424"/>
        <dbReference type="ChEBI" id="CHEBI:38290"/>
        <dbReference type="ChEBI" id="CHEBI:57925"/>
        <dbReference type="ChEBI" id="CHEBI:58297"/>
        <dbReference type="ChEBI" id="CHEBI:58539"/>
        <dbReference type="EC" id="1.8.5.1"/>
    </reaction>
</comment>
<name>A0AA41VC02_PAPNU</name>
<comment type="caution">
    <text evidence="9">The sequence shown here is derived from an EMBL/GenBank/DDBJ whole genome shotgun (WGS) entry which is preliminary data.</text>
</comment>
<dbReference type="AlphaFoldDB" id="A0AA41VC02"/>
<evidence type="ECO:0000256" key="7">
    <source>
        <dbReference type="SAM" id="Coils"/>
    </source>
</evidence>